<evidence type="ECO:0000313" key="2">
    <source>
        <dbReference type="Proteomes" id="UP000289340"/>
    </source>
</evidence>
<gene>
    <name evidence="1" type="ORF">D0Y65_031654</name>
</gene>
<organism evidence="1 2">
    <name type="scientific">Glycine soja</name>
    <name type="common">Wild soybean</name>
    <dbReference type="NCBI Taxonomy" id="3848"/>
    <lineage>
        <taxon>Eukaryota</taxon>
        <taxon>Viridiplantae</taxon>
        <taxon>Streptophyta</taxon>
        <taxon>Embryophyta</taxon>
        <taxon>Tracheophyta</taxon>
        <taxon>Spermatophyta</taxon>
        <taxon>Magnoliopsida</taxon>
        <taxon>eudicotyledons</taxon>
        <taxon>Gunneridae</taxon>
        <taxon>Pentapetalae</taxon>
        <taxon>rosids</taxon>
        <taxon>fabids</taxon>
        <taxon>Fabales</taxon>
        <taxon>Fabaceae</taxon>
        <taxon>Papilionoideae</taxon>
        <taxon>50 kb inversion clade</taxon>
        <taxon>NPAAA clade</taxon>
        <taxon>indigoferoid/millettioid clade</taxon>
        <taxon>Phaseoleae</taxon>
        <taxon>Glycine</taxon>
        <taxon>Glycine subgen. Soja</taxon>
    </lineage>
</organism>
<protein>
    <submittedName>
        <fullName evidence="1">Uncharacterized protein</fullName>
    </submittedName>
</protein>
<dbReference type="AlphaFoldDB" id="A0A445I9R5"/>
<reference evidence="1 2" key="1">
    <citation type="submission" date="2018-09" db="EMBL/GenBank/DDBJ databases">
        <title>A high-quality reference genome of wild soybean provides a powerful tool to mine soybean genomes.</title>
        <authorList>
            <person name="Xie M."/>
            <person name="Chung C.Y.L."/>
            <person name="Li M.-W."/>
            <person name="Wong F.-L."/>
            <person name="Chan T.-F."/>
            <person name="Lam H.-M."/>
        </authorList>
    </citation>
    <scope>NUCLEOTIDE SEQUENCE [LARGE SCALE GENOMIC DNA]</scope>
    <source>
        <strain evidence="2">cv. W05</strain>
        <tissue evidence="1">Hypocotyl of etiolated seedlings</tissue>
    </source>
</reference>
<evidence type="ECO:0000313" key="1">
    <source>
        <dbReference type="EMBL" id="RZB82635.1"/>
    </source>
</evidence>
<dbReference type="Proteomes" id="UP000289340">
    <property type="component" value="Chromosome 11"/>
</dbReference>
<keyword evidence="2" id="KW-1185">Reference proteome</keyword>
<sequence length="100" mass="10897">SIIPSLPVPTSNEQKLAQFCFVAVLTFSPNFESMGNFYFLAGSPSDANTLNGFVADARRIEAPHVLTVSRKRGVISPVLIWIRPPGTIIKFASTPITYSL</sequence>
<accession>A0A445I9R5</accession>
<proteinExistence type="predicted"/>
<comment type="caution">
    <text evidence="1">The sequence shown here is derived from an EMBL/GenBank/DDBJ whole genome shotgun (WGS) entry which is preliminary data.</text>
</comment>
<feature type="non-terminal residue" evidence="1">
    <location>
        <position position="1"/>
    </location>
</feature>
<name>A0A445I9R5_GLYSO</name>
<dbReference type="EMBL" id="QZWG01000011">
    <property type="protein sequence ID" value="RZB82635.1"/>
    <property type="molecule type" value="Genomic_DNA"/>
</dbReference>